<comment type="caution">
    <text evidence="1">The sequence shown here is derived from an EMBL/GenBank/DDBJ whole genome shotgun (WGS) entry which is preliminary data.</text>
</comment>
<protein>
    <submittedName>
        <fullName evidence="1">Uncharacterized protein</fullName>
    </submittedName>
</protein>
<dbReference type="InterPro" id="IPR012337">
    <property type="entry name" value="RNaseH-like_sf"/>
</dbReference>
<dbReference type="Proteomes" id="UP000610456">
    <property type="component" value="Unassembled WGS sequence"/>
</dbReference>
<accession>A0A918W1C1</accession>
<gene>
    <name evidence="1" type="ORF">GCM10007103_29390</name>
</gene>
<dbReference type="Gene3D" id="3.90.350.10">
    <property type="entry name" value="Transposase Inhibitor Protein From Tn5, Chain A, domain 1"/>
    <property type="match status" value="1"/>
</dbReference>
<dbReference type="SUPFAM" id="SSF53098">
    <property type="entry name" value="Ribonuclease H-like"/>
    <property type="match status" value="1"/>
</dbReference>
<proteinExistence type="predicted"/>
<evidence type="ECO:0000313" key="2">
    <source>
        <dbReference type="Proteomes" id="UP000610456"/>
    </source>
</evidence>
<reference evidence="1" key="2">
    <citation type="submission" date="2020-09" db="EMBL/GenBank/DDBJ databases">
        <authorList>
            <person name="Sun Q."/>
            <person name="Kim S."/>
        </authorList>
    </citation>
    <scope>NUCLEOTIDE SEQUENCE</scope>
    <source>
        <strain evidence="1">KCTC 12719</strain>
    </source>
</reference>
<sequence>MGKHKRIEVAQKSKEFLKGAKTVTFIEDKEEDTYEQFAMVPDERHHLLIRSRTDRKTANGSLYEEMDALPVAGRYTVQIPTDNRKGQQTSSSY</sequence>
<dbReference type="AlphaFoldDB" id="A0A918W1C1"/>
<name>A0A918W1C1_9FLAO</name>
<keyword evidence="2" id="KW-1185">Reference proteome</keyword>
<evidence type="ECO:0000313" key="1">
    <source>
        <dbReference type="EMBL" id="GHA46416.1"/>
    </source>
</evidence>
<organism evidence="1 2">
    <name type="scientific">Salinimicrobium marinum</name>
    <dbReference type="NCBI Taxonomy" id="680283"/>
    <lineage>
        <taxon>Bacteria</taxon>
        <taxon>Pseudomonadati</taxon>
        <taxon>Bacteroidota</taxon>
        <taxon>Flavobacteriia</taxon>
        <taxon>Flavobacteriales</taxon>
        <taxon>Flavobacteriaceae</taxon>
        <taxon>Salinimicrobium</taxon>
    </lineage>
</organism>
<dbReference type="EMBL" id="BMXB01000015">
    <property type="protein sequence ID" value="GHA46416.1"/>
    <property type="molecule type" value="Genomic_DNA"/>
</dbReference>
<reference evidence="1" key="1">
    <citation type="journal article" date="2014" name="Int. J. Syst. Evol. Microbiol.">
        <title>Complete genome sequence of Corynebacterium casei LMG S-19264T (=DSM 44701T), isolated from a smear-ripened cheese.</title>
        <authorList>
            <consortium name="US DOE Joint Genome Institute (JGI-PGF)"/>
            <person name="Walter F."/>
            <person name="Albersmeier A."/>
            <person name="Kalinowski J."/>
            <person name="Ruckert C."/>
        </authorList>
    </citation>
    <scope>NUCLEOTIDE SEQUENCE</scope>
    <source>
        <strain evidence="1">KCTC 12719</strain>
    </source>
</reference>